<dbReference type="GO" id="GO:0003677">
    <property type="term" value="F:DNA binding"/>
    <property type="evidence" value="ECO:0007669"/>
    <property type="project" value="TreeGrafter"/>
</dbReference>
<dbReference type="PANTHER" id="PTHR33305:SF30">
    <property type="entry name" value="ETHYLENE INSENSITIVE 3-LIKE 3 PROTEIN"/>
    <property type="match status" value="1"/>
</dbReference>
<keyword evidence="9" id="KW-1185">Reference proteome</keyword>
<evidence type="ECO:0000256" key="3">
    <source>
        <dbReference type="ARBA" id="ARBA00022745"/>
    </source>
</evidence>
<dbReference type="InterPro" id="IPR023278">
    <property type="entry name" value="Ethylene_insens-like_DNA-bd"/>
</dbReference>
<dbReference type="SUPFAM" id="SSF116768">
    <property type="entry name" value="DNA-binding domain of EIN3-like"/>
    <property type="match status" value="1"/>
</dbReference>
<protein>
    <submittedName>
        <fullName evidence="8">Protein ETHYLENE INSENSITIVE 3-like protein</fullName>
    </submittedName>
</protein>
<keyword evidence="4" id="KW-0539">Nucleus</keyword>
<evidence type="ECO:0000313" key="9">
    <source>
        <dbReference type="Proteomes" id="UP000283530"/>
    </source>
</evidence>
<evidence type="ECO:0000256" key="4">
    <source>
        <dbReference type="ARBA" id="ARBA00023242"/>
    </source>
</evidence>
<dbReference type="PANTHER" id="PTHR33305">
    <property type="entry name" value="ETHYLENE INSENSITIVE 3-LIKE 2 PROTEIN"/>
    <property type="match status" value="1"/>
</dbReference>
<evidence type="ECO:0000256" key="2">
    <source>
        <dbReference type="ARBA" id="ARBA00009416"/>
    </source>
</evidence>
<dbReference type="InterPro" id="IPR006957">
    <property type="entry name" value="EIN3"/>
</dbReference>
<dbReference type="Gene3D" id="1.10.3180.10">
    <property type="entry name" value="DNA-binding domain of EIN3-like"/>
    <property type="match status" value="1"/>
</dbReference>
<feature type="region of interest" description="Disordered" evidence="6">
    <location>
        <begin position="67"/>
        <end position="86"/>
    </location>
</feature>
<evidence type="ECO:0000256" key="5">
    <source>
        <dbReference type="SAM" id="Coils"/>
    </source>
</evidence>
<evidence type="ECO:0000313" key="8">
    <source>
        <dbReference type="EMBL" id="RWR74312.1"/>
    </source>
</evidence>
<dbReference type="GO" id="GO:0005634">
    <property type="term" value="C:nucleus"/>
    <property type="evidence" value="ECO:0007669"/>
    <property type="project" value="UniProtKB-SubCell"/>
</dbReference>
<reference evidence="8 9" key="1">
    <citation type="journal article" date="2019" name="Nat. Plants">
        <title>Stout camphor tree genome fills gaps in understanding of flowering plant genome evolution.</title>
        <authorList>
            <person name="Chaw S.M."/>
            <person name="Liu Y.C."/>
            <person name="Wu Y.W."/>
            <person name="Wang H.Y."/>
            <person name="Lin C.I."/>
            <person name="Wu C.S."/>
            <person name="Ke H.M."/>
            <person name="Chang L.Y."/>
            <person name="Hsu C.Y."/>
            <person name="Yang H.T."/>
            <person name="Sudianto E."/>
            <person name="Hsu M.H."/>
            <person name="Wu K.P."/>
            <person name="Wang L.N."/>
            <person name="Leebens-Mack J.H."/>
            <person name="Tsai I.J."/>
        </authorList>
    </citation>
    <scope>NUCLEOTIDE SEQUENCE [LARGE SCALE GENOMIC DNA]</scope>
    <source>
        <strain evidence="9">cv. Chaw 1501</strain>
        <tissue evidence="8">Young leaves</tissue>
    </source>
</reference>
<sequence>MSTMSKSKEIVNMDFLPFDTTEDHLWPEIEFEELQNFILNEKEREMVDLEKRIEEDRMRLNHLKETMEEGASSSATKNKKLQEQALGKMSRTEDTIMKYMLKMVEVCRAQGFVYGIVLEDGKTVGAASENLRSWWKEEVKFEQNAPTAITDYQEQNAPTAITKYQEQNAIPDIGDTSNSEIASYTLWDLQDTTLSSLLSALIQHCDPPQRRYPFVHEIPPPWWPKGDEEWWHQLGIPTPPPYRKPHDLKKDCKAAVLTAVIKHMAPDFAKILNLVRRSKVLQEKMTAGDNTIWLSIINQEESLWHQLHPTASPPSSSTNGTFSPTNINDDNIGLIEKDAPRVFFNPEATDKRVTLMGESSNANSMLKRKPSMEPDLLVDQRLYICEHVMCPYHNPNLGFIDINSRNEHQSRCPFTHYYNRTIESMITQTNQDILPSISPFFTQPNQELPQNNAQNPPLNLPNIQGDQSFFRMGVETGGANLGNPNNSITNRPSIGEGSQLDEVRMIAQTFENNL</sequence>
<gene>
    <name evidence="8" type="ORF">CKAN_00263700</name>
</gene>
<feature type="domain" description="Ethylene insensitive 3-like DNA-binding" evidence="7">
    <location>
        <begin position="155"/>
        <end position="301"/>
    </location>
</feature>
<comment type="subcellular location">
    <subcellularLocation>
        <location evidence="1">Nucleus</location>
    </subcellularLocation>
</comment>
<comment type="caution">
    <text evidence="8">The sequence shown here is derived from an EMBL/GenBank/DDBJ whole genome shotgun (WGS) entry which is preliminary data.</text>
</comment>
<dbReference type="OrthoDB" id="1946134at2759"/>
<dbReference type="Proteomes" id="UP000283530">
    <property type="component" value="Unassembled WGS sequence"/>
</dbReference>
<accession>A0A3S3MIG4</accession>
<evidence type="ECO:0000256" key="1">
    <source>
        <dbReference type="ARBA" id="ARBA00004123"/>
    </source>
</evidence>
<organism evidence="8 9">
    <name type="scientific">Cinnamomum micranthum f. kanehirae</name>
    <dbReference type="NCBI Taxonomy" id="337451"/>
    <lineage>
        <taxon>Eukaryota</taxon>
        <taxon>Viridiplantae</taxon>
        <taxon>Streptophyta</taxon>
        <taxon>Embryophyta</taxon>
        <taxon>Tracheophyta</taxon>
        <taxon>Spermatophyta</taxon>
        <taxon>Magnoliopsida</taxon>
        <taxon>Magnoliidae</taxon>
        <taxon>Laurales</taxon>
        <taxon>Lauraceae</taxon>
        <taxon>Cinnamomum</taxon>
    </lineage>
</organism>
<keyword evidence="5" id="KW-0175">Coiled coil</keyword>
<evidence type="ECO:0000256" key="6">
    <source>
        <dbReference type="SAM" id="MobiDB-lite"/>
    </source>
</evidence>
<dbReference type="InterPro" id="IPR047091">
    <property type="entry name" value="EIN3-like_DNA-bd"/>
</dbReference>
<comment type="similarity">
    <text evidence="2">Belongs to the EIN3 family.</text>
</comment>
<keyword evidence="3" id="KW-0936">Ethylene signaling pathway</keyword>
<dbReference type="STRING" id="337451.A0A3S3MIG4"/>
<dbReference type="GO" id="GO:0003700">
    <property type="term" value="F:DNA-binding transcription factor activity"/>
    <property type="evidence" value="ECO:0007669"/>
    <property type="project" value="InterPro"/>
</dbReference>
<evidence type="ECO:0000259" key="7">
    <source>
        <dbReference type="Pfam" id="PF04873"/>
    </source>
</evidence>
<name>A0A3S3MIG4_9MAGN</name>
<dbReference type="Pfam" id="PF04873">
    <property type="entry name" value="EIN3_DNA-bd"/>
    <property type="match status" value="1"/>
</dbReference>
<dbReference type="GO" id="GO:0009873">
    <property type="term" value="P:ethylene-activated signaling pathway"/>
    <property type="evidence" value="ECO:0007669"/>
    <property type="project" value="UniProtKB-KW"/>
</dbReference>
<proteinExistence type="inferred from homology"/>
<dbReference type="EMBL" id="QPKB01000001">
    <property type="protein sequence ID" value="RWR74312.1"/>
    <property type="molecule type" value="Genomic_DNA"/>
</dbReference>
<dbReference type="AlphaFoldDB" id="A0A3S3MIG4"/>
<feature type="coiled-coil region" evidence="5">
    <location>
        <begin position="39"/>
        <end position="66"/>
    </location>
</feature>